<dbReference type="EMBL" id="JAUSYA010000001">
    <property type="protein sequence ID" value="MDQ0685797.1"/>
    <property type="molecule type" value="Genomic_DNA"/>
</dbReference>
<comment type="caution">
    <text evidence="2">The sequence shown here is derived from an EMBL/GenBank/DDBJ whole genome shotgun (WGS) entry which is preliminary data.</text>
</comment>
<organism evidence="2 3">
    <name type="scientific">Streptomyces achromogenes</name>
    <dbReference type="NCBI Taxonomy" id="67255"/>
    <lineage>
        <taxon>Bacteria</taxon>
        <taxon>Bacillati</taxon>
        <taxon>Actinomycetota</taxon>
        <taxon>Actinomycetes</taxon>
        <taxon>Kitasatosporales</taxon>
        <taxon>Streptomycetaceae</taxon>
        <taxon>Streptomyces</taxon>
    </lineage>
</organism>
<evidence type="ECO:0000256" key="1">
    <source>
        <dbReference type="SAM" id="MobiDB-lite"/>
    </source>
</evidence>
<feature type="compositionally biased region" description="Gly residues" evidence="1">
    <location>
        <begin position="10"/>
        <end position="28"/>
    </location>
</feature>
<name>A0ABU0Q581_STRAH</name>
<feature type="region of interest" description="Disordered" evidence="1">
    <location>
        <begin position="1"/>
        <end position="35"/>
    </location>
</feature>
<accession>A0ABU0Q581</accession>
<sequence>MNGDRVNGDRGNGVGAGSGRNDGSGRGNRSGHNHVNEMTWSFVHTTGRVTVNDDTKWPCG</sequence>
<evidence type="ECO:0000313" key="3">
    <source>
        <dbReference type="Proteomes" id="UP001243364"/>
    </source>
</evidence>
<protein>
    <submittedName>
        <fullName evidence="2">Uncharacterized protein</fullName>
    </submittedName>
</protein>
<gene>
    <name evidence="2" type="ORF">QFZ56_004760</name>
</gene>
<proteinExistence type="predicted"/>
<keyword evidence="3" id="KW-1185">Reference proteome</keyword>
<dbReference type="Proteomes" id="UP001243364">
    <property type="component" value="Unassembled WGS sequence"/>
</dbReference>
<evidence type="ECO:0000313" key="2">
    <source>
        <dbReference type="EMBL" id="MDQ0685797.1"/>
    </source>
</evidence>
<reference evidence="2 3" key="1">
    <citation type="submission" date="2023-07" db="EMBL/GenBank/DDBJ databases">
        <title>Comparative genomics of wheat-associated soil bacteria to identify genetic determinants of phenazine resistance.</title>
        <authorList>
            <person name="Mouncey N."/>
        </authorList>
    </citation>
    <scope>NUCLEOTIDE SEQUENCE [LARGE SCALE GENOMIC DNA]</scope>
    <source>
        <strain evidence="2 3">W4I19-2</strain>
    </source>
</reference>